<gene>
    <name evidence="1" type="ORF">BDD16_001149</name>
</gene>
<protein>
    <recommendedName>
        <fullName evidence="3">DUF3037 domain-containing protein</fullName>
    </recommendedName>
</protein>
<name>A0A7Y9QVF1_9BURK</name>
<proteinExistence type="predicted"/>
<evidence type="ECO:0000313" key="2">
    <source>
        <dbReference type="Proteomes" id="UP000518288"/>
    </source>
</evidence>
<dbReference type="AlphaFoldDB" id="A0A7Y9QVF1"/>
<dbReference type="EMBL" id="JACCFH010000001">
    <property type="protein sequence ID" value="NYG32163.1"/>
    <property type="molecule type" value="Genomic_DNA"/>
</dbReference>
<organism evidence="1 2">
    <name type="scientific">Sphaerotilus montanus</name>
    <dbReference type="NCBI Taxonomy" id="522889"/>
    <lineage>
        <taxon>Bacteria</taxon>
        <taxon>Pseudomonadati</taxon>
        <taxon>Pseudomonadota</taxon>
        <taxon>Betaproteobacteria</taxon>
        <taxon>Burkholderiales</taxon>
        <taxon>Sphaerotilaceae</taxon>
        <taxon>Sphaerotilus</taxon>
    </lineage>
</organism>
<dbReference type="Pfam" id="PF11236">
    <property type="entry name" value="DUF3037"/>
    <property type="match status" value="1"/>
</dbReference>
<dbReference type="Proteomes" id="UP000518288">
    <property type="component" value="Unassembled WGS sequence"/>
</dbReference>
<keyword evidence="2" id="KW-1185">Reference proteome</keyword>
<accession>A0A7Y9QVF1</accession>
<reference evidence="1 2" key="1">
    <citation type="submission" date="2020-07" db="EMBL/GenBank/DDBJ databases">
        <title>Genomic Encyclopedia of Archaeal and Bacterial Type Strains, Phase II (KMG-II): from individual species to whole genera.</title>
        <authorList>
            <person name="Goeker M."/>
        </authorList>
    </citation>
    <scope>NUCLEOTIDE SEQUENCE [LARGE SCALE GENOMIC DNA]</scope>
    <source>
        <strain evidence="1 2">DSM 21226</strain>
    </source>
</reference>
<evidence type="ECO:0000313" key="1">
    <source>
        <dbReference type="EMBL" id="NYG32163.1"/>
    </source>
</evidence>
<comment type="caution">
    <text evidence="1">The sequence shown here is derived from an EMBL/GenBank/DDBJ whole genome shotgun (WGS) entry which is preliminary data.</text>
</comment>
<dbReference type="InterPro" id="IPR021398">
    <property type="entry name" value="DUF3037"/>
</dbReference>
<evidence type="ECO:0008006" key="3">
    <source>
        <dbReference type="Google" id="ProtNLM"/>
    </source>
</evidence>
<sequence length="282" mass="32709">MARHIAHYTLVRLLPQSDSGEFANMGVVVACPALGFFDFRLITRYRRITQFFEEFNRELFTQVRREVEAELAHLRDHLHQRQFASGCREEALALRLVQDLVQPRETMVRYAPLRVAMTEDPRQLLDQVFARYVQRSSEETKSRREDAMVRLVREALQQDRRLNALFRADEVGTPDYQVPFPLVHRQDGQTLAAIKPLDLTQPDPQQIYEHGGRWAERLRRLKRLGAMPDHGVLVTTEAPPPEDERRHLAYRDIVGELRELSVQVSGVEQAGQILAFARGQIH</sequence>
<dbReference type="RefSeq" id="WP_179633082.1">
    <property type="nucleotide sequence ID" value="NZ_JACCFH010000001.1"/>
</dbReference>